<dbReference type="AlphaFoldDB" id="A0A1H5NRF0"/>
<name>A0A1H5NRF0_9PSED</name>
<organism evidence="1 2">
    <name type="scientific">Pseudomonas migulae</name>
    <dbReference type="NCBI Taxonomy" id="78543"/>
    <lineage>
        <taxon>Bacteria</taxon>
        <taxon>Pseudomonadati</taxon>
        <taxon>Pseudomonadota</taxon>
        <taxon>Gammaproteobacteria</taxon>
        <taxon>Pseudomonadales</taxon>
        <taxon>Pseudomonadaceae</taxon>
        <taxon>Pseudomonas</taxon>
    </lineage>
</organism>
<sequence length="49" mass="5460">MVLNRKTRRPNALIFIAPKHVGIRRENGLCLDTVSAEACLNDMKPAVIN</sequence>
<dbReference type="Proteomes" id="UP000198985">
    <property type="component" value="Unassembled WGS sequence"/>
</dbReference>
<reference evidence="1 2" key="1">
    <citation type="submission" date="2016-10" db="EMBL/GenBank/DDBJ databases">
        <authorList>
            <person name="de Groot N.N."/>
        </authorList>
    </citation>
    <scope>NUCLEOTIDE SEQUENCE [LARGE SCALE GENOMIC DNA]</scope>
    <source>
        <strain evidence="1 2">BS3662</strain>
    </source>
</reference>
<dbReference type="EMBL" id="FNTY01000002">
    <property type="protein sequence ID" value="SEF03298.1"/>
    <property type="molecule type" value="Genomic_DNA"/>
</dbReference>
<gene>
    <name evidence="1" type="ORF">SAMN04490194_6381</name>
</gene>
<accession>A0A1H5NRF0</accession>
<protein>
    <submittedName>
        <fullName evidence="1">Uncharacterized protein</fullName>
    </submittedName>
</protein>
<proteinExistence type="predicted"/>
<evidence type="ECO:0000313" key="2">
    <source>
        <dbReference type="Proteomes" id="UP000198985"/>
    </source>
</evidence>
<evidence type="ECO:0000313" key="1">
    <source>
        <dbReference type="EMBL" id="SEF03298.1"/>
    </source>
</evidence>